<proteinExistence type="predicted"/>
<protein>
    <recommendedName>
        <fullName evidence="3">Phage tail protein</fullName>
    </recommendedName>
</protein>
<accession>A0A059KKR5</accession>
<dbReference type="AlphaFoldDB" id="A0A059KKR5"/>
<reference evidence="1 2" key="1">
    <citation type="journal article" date="2014" name="FEMS Microbiol. Ecol.">
        <title>Sphaerotilus natans encrusted with nanoball-shaped Fe(III) oxide minerals formed by nitrate-reducing mixotrophic Fe(II) oxidation.</title>
        <authorList>
            <person name="Park S."/>
            <person name="Kim D.H."/>
            <person name="Lee J.H."/>
            <person name="Hur H.G."/>
        </authorList>
    </citation>
    <scope>NUCLEOTIDE SEQUENCE [LARGE SCALE GENOMIC DNA]</scope>
    <source>
        <strain evidence="1 2">DSM 6575</strain>
    </source>
</reference>
<dbReference type="STRING" id="34103.SAMN05421778_101349"/>
<evidence type="ECO:0008006" key="3">
    <source>
        <dbReference type="Google" id="ProtNLM"/>
    </source>
</evidence>
<gene>
    <name evidence="1" type="ORF">X805_24170</name>
</gene>
<evidence type="ECO:0000313" key="1">
    <source>
        <dbReference type="EMBL" id="KDB52047.1"/>
    </source>
</evidence>
<dbReference type="eggNOG" id="ENOG5032YY2">
    <property type="taxonomic scope" value="Bacteria"/>
</dbReference>
<dbReference type="EMBL" id="AZRA01000061">
    <property type="protein sequence ID" value="KDB52047.1"/>
    <property type="molecule type" value="Genomic_DNA"/>
</dbReference>
<name>A0A059KKR5_9BURK</name>
<dbReference type="Proteomes" id="UP000026714">
    <property type="component" value="Unassembled WGS sequence"/>
</dbReference>
<sequence>MIDPAFIRGATSAVGFRVASTLTSKLGAKGVKAMQRINSAAQLLESALGLNDPQDVPQPLLGGVTLKEAEAIFSDMIDAGLSRKCLYVVKIEDITPPDLSYGVGPDARAIVKTSPLGSALSFLGGDFPTMVATGISKSLNAVLGATPAAPMSNGGVNVPHMFNLFATDVSYSTALGGEKISIGGATIDKMSGREPVEIEVTTLDDEAGTLKRWFEAKKDQAAHRDGTFGLPDDYCVRITIIHATPTENIKAFGNQFLVRPVTANYDLSRSAQEMETLRLSFTQFDSFVTP</sequence>
<keyword evidence="2" id="KW-1185">Reference proteome</keyword>
<evidence type="ECO:0000313" key="2">
    <source>
        <dbReference type="Proteomes" id="UP000026714"/>
    </source>
</evidence>
<comment type="caution">
    <text evidence="1">The sequence shown here is derived from an EMBL/GenBank/DDBJ whole genome shotgun (WGS) entry which is preliminary data.</text>
</comment>
<dbReference type="RefSeq" id="WP_051631951.1">
    <property type="nucleotide sequence ID" value="NZ_AZRA01000061.1"/>
</dbReference>
<organism evidence="1 2">
    <name type="scientific">Sphaerotilus natans subsp. natans DSM 6575</name>
    <dbReference type="NCBI Taxonomy" id="1286631"/>
    <lineage>
        <taxon>Bacteria</taxon>
        <taxon>Pseudomonadati</taxon>
        <taxon>Pseudomonadota</taxon>
        <taxon>Betaproteobacteria</taxon>
        <taxon>Burkholderiales</taxon>
        <taxon>Sphaerotilaceae</taxon>
        <taxon>Sphaerotilus</taxon>
    </lineage>
</organism>